<evidence type="ECO:0008006" key="4">
    <source>
        <dbReference type="Google" id="ProtNLM"/>
    </source>
</evidence>
<dbReference type="RefSeq" id="WP_313542982.1">
    <property type="nucleotide sequence ID" value="NZ_CP134880.1"/>
</dbReference>
<feature type="region of interest" description="Disordered" evidence="1">
    <location>
        <begin position="1"/>
        <end position="39"/>
    </location>
</feature>
<evidence type="ECO:0000256" key="1">
    <source>
        <dbReference type="SAM" id="MobiDB-lite"/>
    </source>
</evidence>
<dbReference type="KEGG" id="dcp:RN607_12680"/>
<dbReference type="EMBL" id="CP134880">
    <property type="protein sequence ID" value="WNM27044.1"/>
    <property type="molecule type" value="Genomic_DNA"/>
</dbReference>
<keyword evidence="2" id="KW-1133">Transmembrane helix</keyword>
<keyword evidence="2" id="KW-0472">Membrane</keyword>
<evidence type="ECO:0000313" key="3">
    <source>
        <dbReference type="EMBL" id="WNM27044.1"/>
    </source>
</evidence>
<dbReference type="Proteomes" id="UP001303408">
    <property type="component" value="Chromosome"/>
</dbReference>
<reference evidence="3" key="1">
    <citation type="submission" date="2023-09" db="EMBL/GenBank/DDBJ databases">
        <title>Demequina sp. a novel bacteria isolated from Capsicum annuum.</title>
        <authorList>
            <person name="Humaira Z."/>
            <person name="Lee J."/>
            <person name="Cho D."/>
        </authorList>
    </citation>
    <scope>NUCLEOTIDE SEQUENCE</scope>
    <source>
        <strain evidence="3">PMTSA13</strain>
    </source>
</reference>
<name>A0AA96JFQ3_9MICO</name>
<gene>
    <name evidence="3" type="ORF">RN607_12680</name>
</gene>
<accession>A0AA96JFQ3</accession>
<dbReference type="AlphaFoldDB" id="A0AA96JFQ3"/>
<protein>
    <recommendedName>
        <fullName evidence="4">DUF4328 domain-containing protein</fullName>
    </recommendedName>
</protein>
<feature type="transmembrane region" description="Helical" evidence="2">
    <location>
        <begin position="125"/>
        <end position="145"/>
    </location>
</feature>
<feature type="transmembrane region" description="Helical" evidence="2">
    <location>
        <begin position="86"/>
        <end position="105"/>
    </location>
</feature>
<feature type="transmembrane region" description="Helical" evidence="2">
    <location>
        <begin position="58"/>
        <end position="80"/>
    </location>
</feature>
<feature type="transmembrane region" description="Helical" evidence="2">
    <location>
        <begin position="165"/>
        <end position="198"/>
    </location>
</feature>
<proteinExistence type="predicted"/>
<sequence length="218" mass="23071">MAGPSMAEAVWTQEDTMADPDEAPQHDETNDATSAGAQSPAAAPLAVAARQARTWTGVYTAVVAASAALLVAYLFGVVPLTPDTLLTIYAAIGVGAVMGWMRLAAWMGQVRTALAARGAQVPPPWQIWLSWLIPVYAWFGPFQAMRLLTAGVEGIAPVRSRWWGSFIIAGFLWFQVYLLGGAALAMIGFAGSAVSLFFSSRALRELIARTTESVAGPA</sequence>
<keyword evidence="2" id="KW-0812">Transmembrane</keyword>
<evidence type="ECO:0000256" key="2">
    <source>
        <dbReference type="SAM" id="Phobius"/>
    </source>
</evidence>
<organism evidence="3">
    <name type="scientific">Demequina capsici</name>
    <dbReference type="NCBI Taxonomy" id="3075620"/>
    <lineage>
        <taxon>Bacteria</taxon>
        <taxon>Bacillati</taxon>
        <taxon>Actinomycetota</taxon>
        <taxon>Actinomycetes</taxon>
        <taxon>Micrococcales</taxon>
        <taxon>Demequinaceae</taxon>
        <taxon>Demequina</taxon>
    </lineage>
</organism>